<dbReference type="Pfam" id="PF04203">
    <property type="entry name" value="Sortase"/>
    <property type="match status" value="1"/>
</dbReference>
<feature type="chain" id="PRO_5046306768" evidence="2">
    <location>
        <begin position="24"/>
        <end position="270"/>
    </location>
</feature>
<keyword evidence="4" id="KW-1185">Reference proteome</keyword>
<sequence length="270" mass="29204">MTAKIYRGLVSMLLLLAVGKAVSLGAPEEVVLAKEADVEYSEVSSPEQETSEVDISDVPLPGDEEKIDSKVEDKQETSSEIEETEATKEEDSNQTVENEIIEGQGDVDYQEVEEEVIDNSNNEAQPVDDYAGPQARKLYILNQEISYENGGMSQGQSIIDADPSRVSTWGGAAVQSGDDGLSTHFIGHNPGVFNCLFSLVVGSEIKVTDDNAVLTTYVVQQILVSDDYGYCVNTGNDKWDLITSAGNGEAICLQTCIDDCTNLIVFATKI</sequence>
<dbReference type="InterPro" id="IPR005754">
    <property type="entry name" value="Sortase"/>
</dbReference>
<reference evidence="3 4" key="1">
    <citation type="submission" date="2021-03" db="EMBL/GenBank/DDBJ databases">
        <title>Enterococcal diversity collection.</title>
        <authorList>
            <person name="Gilmore M.S."/>
            <person name="Schwartzman J."/>
            <person name="Van Tyne D."/>
            <person name="Martin M."/>
            <person name="Earl A.M."/>
            <person name="Manson A.L."/>
            <person name="Straub T."/>
            <person name="Salamzade R."/>
            <person name="Saavedra J."/>
            <person name="Lebreton F."/>
            <person name="Prichula J."/>
            <person name="Schaufler K."/>
            <person name="Gaca A."/>
            <person name="Sgardioli B."/>
            <person name="Wagenaar J."/>
            <person name="Strong T."/>
        </authorList>
    </citation>
    <scope>NUCLEOTIDE SEQUENCE [LARGE SCALE GENOMIC DNA]</scope>
    <source>
        <strain evidence="3 4">DIV0080</strain>
    </source>
</reference>
<evidence type="ECO:0000256" key="2">
    <source>
        <dbReference type="SAM" id="SignalP"/>
    </source>
</evidence>
<name>A0ABS3HS96_9ENTE</name>
<gene>
    <name evidence="3" type="ORF">DOK76_06090</name>
</gene>
<comment type="caution">
    <text evidence="3">The sequence shown here is derived from an EMBL/GenBank/DDBJ whole genome shotgun (WGS) entry which is preliminary data.</text>
</comment>
<evidence type="ECO:0000313" key="4">
    <source>
        <dbReference type="Proteomes" id="UP000664857"/>
    </source>
</evidence>
<feature type="compositionally biased region" description="Basic and acidic residues" evidence="1">
    <location>
        <begin position="63"/>
        <end position="77"/>
    </location>
</feature>
<protein>
    <submittedName>
        <fullName evidence="3">Sortase</fullName>
    </submittedName>
</protein>
<proteinExistence type="predicted"/>
<feature type="signal peptide" evidence="2">
    <location>
        <begin position="1"/>
        <end position="23"/>
    </location>
</feature>
<organism evidence="3 4">
    <name type="scientific">Candidatus Vagococcus giribetii</name>
    <dbReference type="NCBI Taxonomy" id="2230876"/>
    <lineage>
        <taxon>Bacteria</taxon>
        <taxon>Bacillati</taxon>
        <taxon>Bacillota</taxon>
        <taxon>Bacilli</taxon>
        <taxon>Lactobacillales</taxon>
        <taxon>Enterococcaceae</taxon>
        <taxon>Vagococcus</taxon>
    </lineage>
</organism>
<feature type="region of interest" description="Disordered" evidence="1">
    <location>
        <begin position="36"/>
        <end position="97"/>
    </location>
</feature>
<evidence type="ECO:0000313" key="3">
    <source>
        <dbReference type="EMBL" id="MBO0476633.1"/>
    </source>
</evidence>
<dbReference type="RefSeq" id="WP_206965818.1">
    <property type="nucleotide sequence ID" value="NZ_JAFLVX010000016.1"/>
</dbReference>
<evidence type="ECO:0000256" key="1">
    <source>
        <dbReference type="SAM" id="MobiDB-lite"/>
    </source>
</evidence>
<dbReference type="Proteomes" id="UP000664857">
    <property type="component" value="Unassembled WGS sequence"/>
</dbReference>
<dbReference type="EMBL" id="JAFLVX010000016">
    <property type="protein sequence ID" value="MBO0476633.1"/>
    <property type="molecule type" value="Genomic_DNA"/>
</dbReference>
<accession>A0ABS3HS96</accession>
<keyword evidence="2" id="KW-0732">Signal</keyword>